<dbReference type="OMA" id="NCEVERM"/>
<dbReference type="VEuPathDB" id="TriTrypDB:TcCL_NonESM10540"/>
<dbReference type="OrthoDB" id="2340858at2759"/>
<dbReference type="PANTHER" id="PTHR33129:SF3">
    <property type="entry name" value="HOT SPOT (RHS) PROTEIN, PUTATIVE-RELATED"/>
    <property type="match status" value="1"/>
</dbReference>
<feature type="domain" description="Retrotransposon hot spot protein N-terminal" evidence="2">
    <location>
        <begin position="1"/>
        <end position="54"/>
    </location>
</feature>
<dbReference type="VEuPathDB" id="TriTrypDB:TcYC6_0142920"/>
<dbReference type="VEuPathDB" id="TriTrypDB:TcG_09589"/>
<dbReference type="VEuPathDB" id="TriTrypDB:TCSYLVIO_006626"/>
<dbReference type="VEuPathDB" id="TriTrypDB:TcCLB.505207.30"/>
<dbReference type="VEuPathDB" id="TriTrypDB:C4B63_33g166"/>
<dbReference type="VEuPathDB" id="TriTrypDB:Tc_MARK_6733"/>
<accession>A0A2V2WML5</accession>
<organism evidence="3 4">
    <name type="scientific">Trypanosoma cruzi</name>
    <dbReference type="NCBI Taxonomy" id="5693"/>
    <lineage>
        <taxon>Eukaryota</taxon>
        <taxon>Discoba</taxon>
        <taxon>Euglenozoa</taxon>
        <taxon>Kinetoplastea</taxon>
        <taxon>Metakinetoplastina</taxon>
        <taxon>Trypanosomatida</taxon>
        <taxon>Trypanosomatidae</taxon>
        <taxon>Trypanosoma</taxon>
        <taxon>Schizotrypanum</taxon>
    </lineage>
</organism>
<dbReference type="InterPro" id="IPR046835">
    <property type="entry name" value="RHS_N"/>
</dbReference>
<dbReference type="InterPro" id="IPR046836">
    <property type="entry name" value="RHS_C"/>
</dbReference>
<dbReference type="InterPro" id="IPR006518">
    <property type="entry name" value="Trypano_RHS"/>
</dbReference>
<dbReference type="NCBIfam" id="TIGR01631">
    <property type="entry name" value="Trypano_RHS"/>
    <property type="match status" value="1"/>
</dbReference>
<dbReference type="InterPro" id="IPR052980">
    <property type="entry name" value="Crinkler_effector"/>
</dbReference>
<dbReference type="VEuPathDB" id="TriTrypDB:BCY84_07511"/>
<dbReference type="Pfam" id="PF20445">
    <property type="entry name" value="RHS_N"/>
    <property type="match status" value="1"/>
</dbReference>
<evidence type="ECO:0000313" key="4">
    <source>
        <dbReference type="Proteomes" id="UP000246078"/>
    </source>
</evidence>
<dbReference type="Proteomes" id="UP000246078">
    <property type="component" value="Unassembled WGS sequence"/>
</dbReference>
<dbReference type="VEuPathDB" id="TriTrypDB:TCDM_13659"/>
<dbReference type="VEuPathDB" id="TriTrypDB:TCSYLVIO_006436"/>
<evidence type="ECO:0000259" key="2">
    <source>
        <dbReference type="Pfam" id="PF20445"/>
    </source>
</evidence>
<name>A0A2V2WML5_TRYCR</name>
<reference evidence="3 4" key="1">
    <citation type="journal article" date="2018" name="Microb. Genom.">
        <title>Expanding an expanded genome: long-read sequencing of Trypanosoma cruzi.</title>
        <authorList>
            <person name="Berna L."/>
            <person name="Rodriguez M."/>
            <person name="Chiribao M.L."/>
            <person name="Parodi-Talice A."/>
            <person name="Pita S."/>
            <person name="Rijo G."/>
            <person name="Alvarez-Valin F."/>
            <person name="Robello C."/>
        </authorList>
    </citation>
    <scope>NUCLEOTIDE SEQUENCE [LARGE SCALE GENOMIC DNA]</scope>
    <source>
        <strain evidence="3 4">TCC</strain>
    </source>
</reference>
<proteinExistence type="predicted"/>
<dbReference type="Pfam" id="PF07999">
    <property type="entry name" value="RHSP"/>
    <property type="match status" value="1"/>
</dbReference>
<sequence length="541" mass="61964">MVLTSDKGWPYSWGACEFNRDCYVNCEVERMWQFVKGDVNKWSSGHGETDFTPHPCVLIGTPGIGKSMNAGSYLLYQLLHDDAGQLPVVVYYIGEQAFVFDKTTKKLSAYLDKGSALDVVDRLSWSGVKGYIIYDVAEEVYRPSVGLPCNRWGMIVVTSPNENKYELWACQNLPLQILMNCPDESDVRGMCVWEQRSKPLQQQAEYWREVKGRMDKVGPILRHIFDEQSYDDRIEKCQETVEETISPETQYYTGLGNSTMWGGNSVFHWLAKVVRIREGACKGEFSLNLPISDHLCNKTLCMLAKLMQQDDFNSLILSLKHNLVSKNMERCTVFAFLDADFITAIRHKVRELKRTARRQPHRSALEVYSQERPTRHHVLPPPHYFSEKVGVDCCVLYIPEVEGFPLADGFLFVDSNPKTLVGLRMSAAGEHHKITSTVRQFTECLAAYFNGWEELSRDMSWEIIYVQHADSTPMNGWRRCDVVNPNNETDAEKEIVAFWDGRGASVPSVNIEKSFRKCRRSFKFVKQKGFEGKVEEIIEGN</sequence>
<gene>
    <name evidence="3" type="ORF">C3747_74g199</name>
</gene>
<evidence type="ECO:0000259" key="1">
    <source>
        <dbReference type="Pfam" id="PF07999"/>
    </source>
</evidence>
<dbReference type="PANTHER" id="PTHR33129">
    <property type="entry name" value="PROTEIN KINASE DOMAIN-CONTAINING PROTEIN-RELATED"/>
    <property type="match status" value="1"/>
</dbReference>
<dbReference type="EMBL" id="PRFC01000074">
    <property type="protein sequence ID" value="PWV09811.1"/>
    <property type="molecule type" value="Genomic_DNA"/>
</dbReference>
<dbReference type="AlphaFoldDB" id="A0A2V2WML5"/>
<comment type="caution">
    <text evidence="3">The sequence shown here is derived from an EMBL/GenBank/DDBJ whole genome shotgun (WGS) entry which is preliminary data.</text>
</comment>
<feature type="domain" description="Retrotransposon hot spot protein,C-terminal" evidence="1">
    <location>
        <begin position="57"/>
        <end position="353"/>
    </location>
</feature>
<protein>
    <submittedName>
        <fullName evidence="3">Putative retrotransposon hot spot (RHS) protein</fullName>
    </submittedName>
</protein>
<evidence type="ECO:0000313" key="3">
    <source>
        <dbReference type="EMBL" id="PWV09811.1"/>
    </source>
</evidence>
<dbReference type="VEuPathDB" id="TriTrypDB:C3747_74g199"/>